<keyword evidence="6" id="KW-1185">Reference proteome</keyword>
<evidence type="ECO:0000256" key="3">
    <source>
        <dbReference type="ARBA" id="ARBA00022801"/>
    </source>
</evidence>
<comment type="similarity">
    <text evidence="1">Belongs to the GPN-loop GTPase family.</text>
</comment>
<dbReference type="Pfam" id="PF03029">
    <property type="entry name" value="ATP_bind_1"/>
    <property type="match status" value="1"/>
</dbReference>
<reference evidence="5 6" key="1">
    <citation type="journal article" date="2013" name="Genome Announc.">
        <title>Complete Genome Sequence of the Thermophilic and Facultatively Chemolithoautotrophic Sulfate Reducer Archaeoglobus sulfaticallidus Strain PM70-1T.</title>
        <authorList>
            <person name="Stokke R."/>
            <person name="Hocking W.P."/>
            <person name="Steinsbu B.O."/>
            <person name="Steen I.H."/>
        </authorList>
    </citation>
    <scope>NUCLEOTIDE SEQUENCE [LARGE SCALE GENOMIC DNA]</scope>
    <source>
        <strain evidence="5">PM70-1</strain>
    </source>
</reference>
<dbReference type="RefSeq" id="WP_015591622.1">
    <property type="nucleotide sequence ID" value="NC_021169.1"/>
</dbReference>
<dbReference type="InterPro" id="IPR027417">
    <property type="entry name" value="P-loop_NTPase"/>
</dbReference>
<dbReference type="EMBL" id="CP005290">
    <property type="protein sequence ID" value="AGK62026.1"/>
    <property type="molecule type" value="Genomic_DNA"/>
</dbReference>
<dbReference type="GO" id="GO:0005525">
    <property type="term" value="F:GTP binding"/>
    <property type="evidence" value="ECO:0007669"/>
    <property type="project" value="UniProtKB-KW"/>
</dbReference>
<keyword evidence="3" id="KW-0378">Hydrolase</keyword>
<dbReference type="STRING" id="387631.Asulf_02066"/>
<keyword evidence="2" id="KW-0547">Nucleotide-binding</keyword>
<dbReference type="OrthoDB" id="31092at2157"/>
<dbReference type="Gene3D" id="3.40.50.300">
    <property type="entry name" value="P-loop containing nucleotide triphosphate hydrolases"/>
    <property type="match status" value="1"/>
</dbReference>
<dbReference type="KEGG" id="ast:Asulf_02066"/>
<name>N0BN51_9EURY</name>
<keyword evidence="4" id="KW-0342">GTP-binding</keyword>
<evidence type="ECO:0000256" key="4">
    <source>
        <dbReference type="ARBA" id="ARBA00023134"/>
    </source>
</evidence>
<dbReference type="InterPro" id="IPR004130">
    <property type="entry name" value="Gpn"/>
</dbReference>
<dbReference type="Proteomes" id="UP000013307">
    <property type="component" value="Chromosome"/>
</dbReference>
<proteinExistence type="inferred from homology"/>
<dbReference type="GO" id="GO:0003924">
    <property type="term" value="F:GTPase activity"/>
    <property type="evidence" value="ECO:0007669"/>
    <property type="project" value="TreeGrafter"/>
</dbReference>
<gene>
    <name evidence="5" type="ORF">Asulf_02066</name>
</gene>
<evidence type="ECO:0008006" key="7">
    <source>
        <dbReference type="Google" id="ProtNLM"/>
    </source>
</evidence>
<dbReference type="GeneID" id="15393700"/>
<dbReference type="HOGENOM" id="CLU_037460_3_0_2"/>
<dbReference type="eggNOG" id="arCOG01225">
    <property type="taxonomic scope" value="Archaea"/>
</dbReference>
<accession>N0BN51</accession>
<dbReference type="AlphaFoldDB" id="N0BN51"/>
<dbReference type="PANTHER" id="PTHR21231:SF8">
    <property type="entry name" value="GPN-LOOP GTPASE 1"/>
    <property type="match status" value="1"/>
</dbReference>
<evidence type="ECO:0000256" key="1">
    <source>
        <dbReference type="ARBA" id="ARBA00005290"/>
    </source>
</evidence>
<evidence type="ECO:0000313" key="5">
    <source>
        <dbReference type="EMBL" id="AGK62026.1"/>
    </source>
</evidence>
<dbReference type="SUPFAM" id="SSF52540">
    <property type="entry name" value="P-loop containing nucleoside triphosphate hydrolases"/>
    <property type="match status" value="1"/>
</dbReference>
<sequence length="232" mass="25931">MNLLILGHAGSGKSTLVKNFSEFLRGSYSVKTVNLDPASTPCYTASIDSRKFVRTEDIMKRFNLGINGALMKSMEMLKDYIDHLIVKDDIVLYDTPGQLELFLFTDFGEVFSERLGKDTTAIFLIDSGLCRSPEKYLSAIFQSAVISLRTGVETITIFNKADISSPPKFEEVVEYIEQEEGVLPELLKGILPFRELTSLRFREMVISARNGTGFDELIGMINEIHCSCGDLS</sequence>
<organism evidence="5 6">
    <name type="scientific">Archaeoglobus sulfaticallidus PM70-1</name>
    <dbReference type="NCBI Taxonomy" id="387631"/>
    <lineage>
        <taxon>Archaea</taxon>
        <taxon>Methanobacteriati</taxon>
        <taxon>Methanobacteriota</taxon>
        <taxon>Archaeoglobi</taxon>
        <taxon>Archaeoglobales</taxon>
        <taxon>Archaeoglobaceae</taxon>
        <taxon>Archaeoglobus</taxon>
    </lineage>
</organism>
<evidence type="ECO:0000313" key="6">
    <source>
        <dbReference type="Proteomes" id="UP000013307"/>
    </source>
</evidence>
<protein>
    <recommendedName>
        <fullName evidence="7">GTPase</fullName>
    </recommendedName>
</protein>
<evidence type="ECO:0000256" key="2">
    <source>
        <dbReference type="ARBA" id="ARBA00022741"/>
    </source>
</evidence>
<dbReference type="PANTHER" id="PTHR21231">
    <property type="entry name" value="XPA-BINDING PROTEIN 1-RELATED"/>
    <property type="match status" value="1"/>
</dbReference>